<protein>
    <recommendedName>
        <fullName evidence="3">SsrA-binding protein</fullName>
    </recommendedName>
    <alternativeName>
        <fullName evidence="3">Small protein B</fullName>
    </alternativeName>
</protein>
<keyword evidence="2 3" id="KW-0694">RNA-binding</keyword>
<organism evidence="4 5">
    <name type="scientific">Mycoplasmopsis phocirhinis</name>
    <dbReference type="NCBI Taxonomy" id="142650"/>
    <lineage>
        <taxon>Bacteria</taxon>
        <taxon>Bacillati</taxon>
        <taxon>Mycoplasmatota</taxon>
        <taxon>Mycoplasmoidales</taxon>
        <taxon>Metamycoplasmataceae</taxon>
        <taxon>Mycoplasmopsis</taxon>
    </lineage>
</organism>
<dbReference type="RefSeq" id="WP_130429135.1">
    <property type="nucleotide sequence ID" value="NZ_CP034841.1"/>
</dbReference>
<evidence type="ECO:0000313" key="4">
    <source>
        <dbReference type="EMBL" id="QBF34357.1"/>
    </source>
</evidence>
<dbReference type="NCBIfam" id="NF003843">
    <property type="entry name" value="PRK05422.1"/>
    <property type="match status" value="1"/>
</dbReference>
<dbReference type="PANTHER" id="PTHR30308">
    <property type="entry name" value="TMRNA-BINDING COMPONENT OF TRANS-TRANSLATION TAGGING COMPLEX"/>
    <property type="match status" value="1"/>
</dbReference>
<dbReference type="OrthoDB" id="9805462at2"/>
<dbReference type="HAMAP" id="MF_00023">
    <property type="entry name" value="SmpB"/>
    <property type="match status" value="1"/>
</dbReference>
<dbReference type="GO" id="GO:0003723">
    <property type="term" value="F:RNA binding"/>
    <property type="evidence" value="ECO:0007669"/>
    <property type="project" value="UniProtKB-UniRule"/>
</dbReference>
<comment type="similarity">
    <text evidence="3">Belongs to the SmpB family.</text>
</comment>
<sequence>MKIISDNRKGLHGYKIIDTYEVGIALEGWEVKSARAGTVQLTTSYCFFKNNEIFLSNATFKQFMLIQTNETQERKLLMHKNQIIRLQNKKERLASSTILPTKIYFNSASRIKVEIALVTGMNKSDKREALKKRDNERYLQKVLRNYK</sequence>
<dbReference type="AlphaFoldDB" id="A0A4P6MST9"/>
<dbReference type="NCBIfam" id="TIGR00086">
    <property type="entry name" value="smpB"/>
    <property type="match status" value="1"/>
</dbReference>
<proteinExistence type="inferred from homology"/>
<keyword evidence="5" id="KW-1185">Reference proteome</keyword>
<dbReference type="GO" id="GO:0070930">
    <property type="term" value="P:trans-translation-dependent protein tagging"/>
    <property type="evidence" value="ECO:0007669"/>
    <property type="project" value="TreeGrafter"/>
</dbReference>
<dbReference type="KEGG" id="mphi:EG856_00185"/>
<gene>
    <name evidence="3 4" type="primary">smpB</name>
    <name evidence="4" type="ORF">EG856_00185</name>
</gene>
<dbReference type="Pfam" id="PF01668">
    <property type="entry name" value="SmpB"/>
    <property type="match status" value="1"/>
</dbReference>
<dbReference type="GO" id="GO:0005829">
    <property type="term" value="C:cytosol"/>
    <property type="evidence" value="ECO:0007669"/>
    <property type="project" value="TreeGrafter"/>
</dbReference>
<dbReference type="InterPro" id="IPR023620">
    <property type="entry name" value="SmpB"/>
</dbReference>
<dbReference type="Gene3D" id="2.40.280.10">
    <property type="match status" value="1"/>
</dbReference>
<evidence type="ECO:0000256" key="1">
    <source>
        <dbReference type="ARBA" id="ARBA00022490"/>
    </source>
</evidence>
<dbReference type="InterPro" id="IPR000037">
    <property type="entry name" value="SsrA-bd_prot"/>
</dbReference>
<dbReference type="CDD" id="cd09294">
    <property type="entry name" value="SmpB"/>
    <property type="match status" value="1"/>
</dbReference>
<evidence type="ECO:0000313" key="5">
    <source>
        <dbReference type="Proteomes" id="UP000289326"/>
    </source>
</evidence>
<dbReference type="GO" id="GO:0070929">
    <property type="term" value="P:trans-translation"/>
    <property type="evidence" value="ECO:0007669"/>
    <property type="project" value="UniProtKB-UniRule"/>
</dbReference>
<name>A0A4P6MST9_9BACT</name>
<dbReference type="PANTHER" id="PTHR30308:SF2">
    <property type="entry name" value="SSRA-BINDING PROTEIN"/>
    <property type="match status" value="1"/>
</dbReference>
<dbReference type="SUPFAM" id="SSF74982">
    <property type="entry name" value="Small protein B (SmpB)"/>
    <property type="match status" value="1"/>
</dbReference>
<dbReference type="EMBL" id="CP034841">
    <property type="protein sequence ID" value="QBF34357.1"/>
    <property type="molecule type" value="Genomic_DNA"/>
</dbReference>
<dbReference type="Proteomes" id="UP000289326">
    <property type="component" value="Chromosome"/>
</dbReference>
<comment type="subcellular location">
    <subcellularLocation>
        <location evidence="3">Cytoplasm</location>
    </subcellularLocation>
    <text evidence="3">The tmRNA-SmpB complex associates with stalled 70S ribosomes.</text>
</comment>
<keyword evidence="1 3" id="KW-0963">Cytoplasm</keyword>
<reference evidence="4 5" key="1">
    <citation type="submission" date="2019-01" db="EMBL/GenBank/DDBJ databases">
        <title>Complete sequence and annotation of the Mycoplasma phocirhinis strain 852T genome.</title>
        <authorList>
            <person name="Frasca S.Jr."/>
            <person name="Kutish G.F."/>
            <person name="Castellanos Gell J."/>
            <person name="Michaels D.L."/>
            <person name="Brown D.R."/>
        </authorList>
    </citation>
    <scope>NUCLEOTIDE SEQUENCE [LARGE SCALE GENOMIC DNA]</scope>
    <source>
        <strain evidence="4 5">852</strain>
    </source>
</reference>
<comment type="function">
    <text evidence="3">Required for rescue of stalled ribosomes mediated by trans-translation. Binds to transfer-messenger RNA (tmRNA), required for stable association of tmRNA with ribosomes. tmRNA and SmpB together mimic tRNA shape, replacing the anticodon stem-loop with SmpB. tmRNA is encoded by the ssrA gene; the 2 termini fold to resemble tRNA(Ala) and it encodes a 'tag peptide', a short internal open reading frame. During trans-translation Ala-aminoacylated tmRNA acts like a tRNA, entering the A-site of stalled ribosomes, displacing the stalled mRNA. The ribosome then switches to translate the ORF on the tmRNA; the nascent peptide is terminated with the 'tag peptide' encoded by the tmRNA and targeted for degradation. The ribosome is freed to recommence translation, which seems to be the essential function of trans-translation.</text>
</comment>
<evidence type="ECO:0000256" key="2">
    <source>
        <dbReference type="ARBA" id="ARBA00022884"/>
    </source>
</evidence>
<evidence type="ECO:0000256" key="3">
    <source>
        <dbReference type="HAMAP-Rule" id="MF_00023"/>
    </source>
</evidence>
<accession>A0A4P6MST9</accession>